<evidence type="ECO:0000313" key="1">
    <source>
        <dbReference type="EMBL" id="WGW12697.1"/>
    </source>
</evidence>
<sequence length="62" mass="6707">MDLDALRVALLDALDHPTADNAAWYTKVFNAQAAYCEALEALAGVKTLKQLAAETTQRGEDL</sequence>
<accession>A0ABY8QUK8</accession>
<evidence type="ECO:0000313" key="2">
    <source>
        <dbReference type="Proteomes" id="UP001209083"/>
    </source>
</evidence>
<protein>
    <submittedName>
        <fullName evidence="1">Uncharacterized protein</fullName>
    </submittedName>
</protein>
<keyword evidence="2" id="KW-1185">Reference proteome</keyword>
<dbReference type="Proteomes" id="UP001209083">
    <property type="component" value="Chromosome"/>
</dbReference>
<gene>
    <name evidence="1" type="ORF">LWF01_02700</name>
</gene>
<reference evidence="1 2" key="1">
    <citation type="submission" date="2023-05" db="EMBL/GenBank/DDBJ databases">
        <title>Lithophilousrod everest ZFBP1038 complete genpme.</title>
        <authorList>
            <person name="Tian M."/>
        </authorList>
    </citation>
    <scope>NUCLEOTIDE SEQUENCE [LARGE SCALE GENOMIC DNA]</scope>
    <source>
        <strain evidence="1 2">ZFBP1038</strain>
    </source>
</reference>
<dbReference type="RefSeq" id="WP_349639501.1">
    <property type="nucleotide sequence ID" value="NZ_CP090958.1"/>
</dbReference>
<dbReference type="EMBL" id="CP090958">
    <property type="protein sequence ID" value="WGW12697.1"/>
    <property type="molecule type" value="Genomic_DNA"/>
</dbReference>
<proteinExistence type="predicted"/>
<organism evidence="1 2">
    <name type="scientific">Saxibacter everestensis</name>
    <dbReference type="NCBI Taxonomy" id="2909229"/>
    <lineage>
        <taxon>Bacteria</taxon>
        <taxon>Bacillati</taxon>
        <taxon>Actinomycetota</taxon>
        <taxon>Actinomycetes</taxon>
        <taxon>Micrococcales</taxon>
        <taxon>Brevibacteriaceae</taxon>
        <taxon>Saxibacter</taxon>
    </lineage>
</organism>
<name>A0ABY8QUK8_9MICO</name>